<organism evidence="2 3">
    <name type="scientific">Chlamydomonas reinhardtii</name>
    <name type="common">Chlamydomonas smithii</name>
    <dbReference type="NCBI Taxonomy" id="3055"/>
    <lineage>
        <taxon>Eukaryota</taxon>
        <taxon>Viridiplantae</taxon>
        <taxon>Chlorophyta</taxon>
        <taxon>core chlorophytes</taxon>
        <taxon>Chlorophyceae</taxon>
        <taxon>CS clade</taxon>
        <taxon>Chlamydomonadales</taxon>
        <taxon>Chlamydomonadaceae</taxon>
        <taxon>Chlamydomonas</taxon>
    </lineage>
</organism>
<reference evidence="2 3" key="1">
    <citation type="journal article" date="2007" name="Science">
        <title>The Chlamydomonas genome reveals the evolution of key animal and plant functions.</title>
        <authorList>
            <person name="Merchant S.S."/>
            <person name="Prochnik S.E."/>
            <person name="Vallon O."/>
            <person name="Harris E.H."/>
            <person name="Karpowicz S.J."/>
            <person name="Witman G.B."/>
            <person name="Terry A."/>
            <person name="Salamov A."/>
            <person name="Fritz-Laylin L.K."/>
            <person name="Marechal-Drouard L."/>
            <person name="Marshall W.F."/>
            <person name="Qu L.H."/>
            <person name="Nelson D.R."/>
            <person name="Sanderfoot A.A."/>
            <person name="Spalding M.H."/>
            <person name="Kapitonov V.V."/>
            <person name="Ren Q."/>
            <person name="Ferris P."/>
            <person name="Lindquist E."/>
            <person name="Shapiro H."/>
            <person name="Lucas S.M."/>
            <person name="Grimwood J."/>
            <person name="Schmutz J."/>
            <person name="Cardol P."/>
            <person name="Cerutti H."/>
            <person name="Chanfreau G."/>
            <person name="Chen C.L."/>
            <person name="Cognat V."/>
            <person name="Croft M.T."/>
            <person name="Dent R."/>
            <person name="Dutcher S."/>
            <person name="Fernandez E."/>
            <person name="Fukuzawa H."/>
            <person name="Gonzalez-Ballester D."/>
            <person name="Gonzalez-Halphen D."/>
            <person name="Hallmann A."/>
            <person name="Hanikenne M."/>
            <person name="Hippler M."/>
            <person name="Inwood W."/>
            <person name="Jabbari K."/>
            <person name="Kalanon M."/>
            <person name="Kuras R."/>
            <person name="Lefebvre P.A."/>
            <person name="Lemaire S.D."/>
            <person name="Lobanov A.V."/>
            <person name="Lohr M."/>
            <person name="Manuell A."/>
            <person name="Meier I."/>
            <person name="Mets L."/>
            <person name="Mittag M."/>
            <person name="Mittelmeier T."/>
            <person name="Moroney J.V."/>
            <person name="Moseley J."/>
            <person name="Napoli C."/>
            <person name="Nedelcu A.M."/>
            <person name="Niyogi K."/>
            <person name="Novoselov S.V."/>
            <person name="Paulsen I.T."/>
            <person name="Pazour G."/>
            <person name="Purton S."/>
            <person name="Ral J.P."/>
            <person name="Riano-Pachon D.M."/>
            <person name="Riekhof W."/>
            <person name="Rymarquis L."/>
            <person name="Schroda M."/>
            <person name="Stern D."/>
            <person name="Umen J."/>
            <person name="Willows R."/>
            <person name="Wilson N."/>
            <person name="Zimmer S.L."/>
            <person name="Allmer J."/>
            <person name="Balk J."/>
            <person name="Bisova K."/>
            <person name="Chen C.J."/>
            <person name="Elias M."/>
            <person name="Gendler K."/>
            <person name="Hauser C."/>
            <person name="Lamb M.R."/>
            <person name="Ledford H."/>
            <person name="Long J.C."/>
            <person name="Minagawa J."/>
            <person name="Page M.D."/>
            <person name="Pan J."/>
            <person name="Pootakham W."/>
            <person name="Roje S."/>
            <person name="Rose A."/>
            <person name="Stahlberg E."/>
            <person name="Terauchi A.M."/>
            <person name="Yang P."/>
            <person name="Ball S."/>
            <person name="Bowler C."/>
            <person name="Dieckmann C.L."/>
            <person name="Gladyshev V.N."/>
            <person name="Green P."/>
            <person name="Jorgensen R."/>
            <person name="Mayfield S."/>
            <person name="Mueller-Roeber B."/>
            <person name="Rajamani S."/>
            <person name="Sayre R.T."/>
            <person name="Brokstein P."/>
            <person name="Dubchak I."/>
            <person name="Goodstein D."/>
            <person name="Hornick L."/>
            <person name="Huang Y.W."/>
            <person name="Jhaveri J."/>
            <person name="Luo Y."/>
            <person name="Martinez D."/>
            <person name="Ngau W.C."/>
            <person name="Otillar B."/>
            <person name="Poliakov A."/>
            <person name="Porter A."/>
            <person name="Szajkowski L."/>
            <person name="Werner G."/>
            <person name="Zhou K."/>
            <person name="Grigoriev I.V."/>
            <person name="Rokhsar D.S."/>
            <person name="Grossman A.R."/>
        </authorList>
    </citation>
    <scope>NUCLEOTIDE SEQUENCE [LARGE SCALE GENOMIC DNA]</scope>
    <source>
        <strain evidence="3">CC-503</strain>
    </source>
</reference>
<feature type="region of interest" description="Disordered" evidence="1">
    <location>
        <begin position="1"/>
        <end position="96"/>
    </location>
</feature>
<dbReference type="RefSeq" id="XP_042915926.1">
    <property type="nucleotide sequence ID" value="XM_043071566.1"/>
</dbReference>
<dbReference type="Proteomes" id="UP000006906">
    <property type="component" value="Chromosome 16"/>
</dbReference>
<evidence type="ECO:0000256" key="1">
    <source>
        <dbReference type="SAM" id="MobiDB-lite"/>
    </source>
</evidence>
<dbReference type="EMBL" id="CM008977">
    <property type="protein sequence ID" value="PNW72010.1"/>
    <property type="molecule type" value="Genomic_DNA"/>
</dbReference>
<dbReference type="InParanoid" id="A0A2K3CUQ2"/>
<evidence type="ECO:0000313" key="2">
    <source>
        <dbReference type="EMBL" id="PNW72010.1"/>
    </source>
</evidence>
<protein>
    <submittedName>
        <fullName evidence="2">Uncharacterized protein</fullName>
    </submittedName>
</protein>
<proteinExistence type="predicted"/>
<feature type="compositionally biased region" description="Basic and acidic residues" evidence="1">
    <location>
        <begin position="81"/>
        <end position="90"/>
    </location>
</feature>
<feature type="compositionally biased region" description="Low complexity" evidence="1">
    <location>
        <begin position="12"/>
        <end position="21"/>
    </location>
</feature>
<dbReference type="GeneID" id="66056761"/>
<accession>A0A2K3CUQ2</accession>
<keyword evidence="3" id="KW-1185">Reference proteome</keyword>
<dbReference type="AlphaFoldDB" id="A0A2K3CUQ2"/>
<dbReference type="Gramene" id="PNW72010">
    <property type="protein sequence ID" value="PNW72010"/>
    <property type="gene ID" value="CHLRE_16g686202v5"/>
</dbReference>
<dbReference type="KEGG" id="cre:CHLRE_16g686202v5"/>
<gene>
    <name evidence="2" type="ORF">CHLRE_16g686202v5</name>
</gene>
<name>A0A2K3CUQ2_CHLRE</name>
<evidence type="ECO:0000313" key="3">
    <source>
        <dbReference type="Proteomes" id="UP000006906"/>
    </source>
</evidence>
<sequence length="96" mass="9853">MLAATRHAAVLPRSRTGSSPPHGGGGAGGRPAEVRPSGATCVRGRQSTCYQAAAFRPRDGDAADDPSSYRDGGGGGKRFNGHRERSRDHGGSPPVE</sequence>